<protein>
    <submittedName>
        <fullName evidence="7">4-aminobutyrate aminotransferase</fullName>
    </submittedName>
</protein>
<dbReference type="InterPro" id="IPR050103">
    <property type="entry name" value="Class-III_PLP-dep_AT"/>
</dbReference>
<keyword evidence="4 7" id="KW-0808">Transferase</keyword>
<dbReference type="NCBIfam" id="TIGR00700">
    <property type="entry name" value="GABAtrnsam"/>
    <property type="match status" value="1"/>
</dbReference>
<dbReference type="EMBL" id="JACHNZ010000003">
    <property type="protein sequence ID" value="MBB4630838.1"/>
    <property type="molecule type" value="Genomic_DNA"/>
</dbReference>
<dbReference type="InterPro" id="IPR015421">
    <property type="entry name" value="PyrdxlP-dep_Trfase_major"/>
</dbReference>
<dbReference type="GO" id="GO:0034386">
    <property type="term" value="F:4-aminobutyrate:2-oxoglutarate transaminase activity"/>
    <property type="evidence" value="ECO:0007669"/>
    <property type="project" value="InterPro"/>
</dbReference>
<dbReference type="Gene3D" id="3.40.640.10">
    <property type="entry name" value="Type I PLP-dependent aspartate aminotransferase-like (Major domain)"/>
    <property type="match status" value="1"/>
</dbReference>
<dbReference type="GO" id="GO:0042802">
    <property type="term" value="F:identical protein binding"/>
    <property type="evidence" value="ECO:0007669"/>
    <property type="project" value="TreeGrafter"/>
</dbReference>
<dbReference type="CDD" id="cd00610">
    <property type="entry name" value="OAT_like"/>
    <property type="match status" value="1"/>
</dbReference>
<dbReference type="PIRSF" id="PIRSF000521">
    <property type="entry name" value="Transaminase_4ab_Lys_Orn"/>
    <property type="match status" value="1"/>
</dbReference>
<evidence type="ECO:0000256" key="6">
    <source>
        <dbReference type="RuleBase" id="RU003560"/>
    </source>
</evidence>
<dbReference type="Gene3D" id="3.90.1150.10">
    <property type="entry name" value="Aspartate Aminotransferase, domain 1"/>
    <property type="match status" value="1"/>
</dbReference>
<evidence type="ECO:0000313" key="7">
    <source>
        <dbReference type="EMBL" id="MBB4630838.1"/>
    </source>
</evidence>
<organism evidence="7 8">
    <name type="scientific">Sphingosinicella soli</name>
    <dbReference type="NCBI Taxonomy" id="333708"/>
    <lineage>
        <taxon>Bacteria</taxon>
        <taxon>Pseudomonadati</taxon>
        <taxon>Pseudomonadota</taxon>
        <taxon>Alphaproteobacteria</taxon>
        <taxon>Sphingomonadales</taxon>
        <taxon>Sphingosinicellaceae</taxon>
        <taxon>Sphingosinicella</taxon>
    </lineage>
</organism>
<reference evidence="7 8" key="1">
    <citation type="submission" date="2020-08" db="EMBL/GenBank/DDBJ databases">
        <title>Genomic Encyclopedia of Type Strains, Phase IV (KMG-IV): sequencing the most valuable type-strain genomes for metagenomic binning, comparative biology and taxonomic classification.</title>
        <authorList>
            <person name="Goeker M."/>
        </authorList>
    </citation>
    <scope>NUCLEOTIDE SEQUENCE [LARGE SCALE GENOMIC DNA]</scope>
    <source>
        <strain evidence="7 8">DSM 17328</strain>
    </source>
</reference>
<dbReference type="Pfam" id="PF00202">
    <property type="entry name" value="Aminotran_3"/>
    <property type="match status" value="1"/>
</dbReference>
<evidence type="ECO:0000256" key="3">
    <source>
        <dbReference type="ARBA" id="ARBA00022576"/>
    </source>
</evidence>
<dbReference type="InterPro" id="IPR015424">
    <property type="entry name" value="PyrdxlP-dep_Trfase"/>
</dbReference>
<dbReference type="FunFam" id="3.40.640.10:FF:000013">
    <property type="entry name" value="4-aminobutyrate aminotransferase"/>
    <property type="match status" value="1"/>
</dbReference>
<evidence type="ECO:0000256" key="1">
    <source>
        <dbReference type="ARBA" id="ARBA00001933"/>
    </source>
</evidence>
<keyword evidence="5 6" id="KW-0663">Pyridoxal phosphate</keyword>
<gene>
    <name evidence="7" type="ORF">GGQ98_000443</name>
</gene>
<dbReference type="InterPro" id="IPR004632">
    <property type="entry name" value="4NH2But_aminotransferase_bac"/>
</dbReference>
<name>A0A7W7AYS1_9SPHN</name>
<dbReference type="PANTHER" id="PTHR11986">
    <property type="entry name" value="AMINOTRANSFERASE CLASS III"/>
    <property type="match status" value="1"/>
</dbReference>
<proteinExistence type="inferred from homology"/>
<evidence type="ECO:0000256" key="4">
    <source>
        <dbReference type="ARBA" id="ARBA00022679"/>
    </source>
</evidence>
<keyword evidence="3 7" id="KW-0032">Aminotransferase</keyword>
<dbReference type="GO" id="GO:0030170">
    <property type="term" value="F:pyridoxal phosphate binding"/>
    <property type="evidence" value="ECO:0007669"/>
    <property type="project" value="InterPro"/>
</dbReference>
<dbReference type="PANTHER" id="PTHR11986:SF58">
    <property type="entry name" value="LEUCINE_METHIONINE RACEMASE"/>
    <property type="match status" value="1"/>
</dbReference>
<comment type="caution">
    <text evidence="7">The sequence shown here is derived from an EMBL/GenBank/DDBJ whole genome shotgun (WGS) entry which is preliminary data.</text>
</comment>
<accession>A0A7W7AYS1</accession>
<evidence type="ECO:0000256" key="2">
    <source>
        <dbReference type="ARBA" id="ARBA00008954"/>
    </source>
</evidence>
<dbReference type="GO" id="GO:0009448">
    <property type="term" value="P:gamma-aminobutyric acid metabolic process"/>
    <property type="evidence" value="ECO:0007669"/>
    <property type="project" value="InterPro"/>
</dbReference>
<dbReference type="SUPFAM" id="SSF53383">
    <property type="entry name" value="PLP-dependent transferases"/>
    <property type="match status" value="1"/>
</dbReference>
<dbReference type="AlphaFoldDB" id="A0A7W7AYS1"/>
<dbReference type="InterPro" id="IPR005814">
    <property type="entry name" value="Aminotrans_3"/>
</dbReference>
<evidence type="ECO:0000313" key="8">
    <source>
        <dbReference type="Proteomes" id="UP000566324"/>
    </source>
</evidence>
<keyword evidence="8" id="KW-1185">Reference proteome</keyword>
<comment type="cofactor">
    <cofactor evidence="1">
        <name>pyridoxal 5'-phosphate</name>
        <dbReference type="ChEBI" id="CHEBI:597326"/>
    </cofactor>
</comment>
<dbReference type="RefSeq" id="WP_184064456.1">
    <property type="nucleotide sequence ID" value="NZ_JACHNZ010000003.1"/>
</dbReference>
<dbReference type="PROSITE" id="PS00600">
    <property type="entry name" value="AA_TRANSFER_CLASS_3"/>
    <property type="match status" value="1"/>
</dbReference>
<comment type="similarity">
    <text evidence="2 6">Belongs to the class-III pyridoxal-phosphate-dependent aminotransferase family.</text>
</comment>
<dbReference type="InterPro" id="IPR015422">
    <property type="entry name" value="PyrdxlP-dep_Trfase_small"/>
</dbReference>
<evidence type="ECO:0000256" key="5">
    <source>
        <dbReference type="ARBA" id="ARBA00022898"/>
    </source>
</evidence>
<sequence length="437" mass="46054">MKTSKEVLAARAEAVARGVSHVTSIVCDRAQNAEIWDLEGRRYIDFAAGIAVCNTGHNHPDVKAAVIAQLDRFTHTSFNVAMYPQYVELAQRLNALVPGSSPRKTILVSTGAEAVENAVKVARVATGRSAIIAFSAAFHGRTMMTMALTGKVTPYKAGFGPFPADVFHARFPDSAAGITVEDSIASIHDIFHEDVDPARVAAIIIEPVQGEGGFHIASVELLQALRKLCDDHGILLIIDEIQTGFGRTGALFAHARAGIEADIITMAKGIAGGYPLAAVTGRADLMDAAAIGGLGGTYAGSPVACAAALAVLDVIEREDLCARAEAIGETIETRLTELRARARKGMIGDIRRLGAMVAMELCAAEAPHAADPALTRALIAEAQTQCLILISCGTRGNVIRFLMPLTIPDAHLEEGLTILERSLAALDVISPRLANAS</sequence>
<dbReference type="Proteomes" id="UP000566324">
    <property type="component" value="Unassembled WGS sequence"/>
</dbReference>
<dbReference type="InterPro" id="IPR049704">
    <property type="entry name" value="Aminotrans_3_PPA_site"/>
</dbReference>